<evidence type="ECO:0000313" key="2">
    <source>
        <dbReference type="Proteomes" id="UP000276215"/>
    </source>
</evidence>
<proteinExistence type="predicted"/>
<protein>
    <submittedName>
        <fullName evidence="1">Uncharacterized protein</fullName>
    </submittedName>
</protein>
<accession>A0A3N4JH52</accession>
<dbReference type="PANTHER" id="PTHR35871">
    <property type="entry name" value="EXPRESSED PROTEIN"/>
    <property type="match status" value="1"/>
</dbReference>
<name>A0A3N4JH52_9PEZI</name>
<dbReference type="PANTHER" id="PTHR35871:SF1">
    <property type="entry name" value="CXC1-LIKE CYSTEINE CLUSTER ASSOCIATED WITH KDZ TRANSPOSASES DOMAIN-CONTAINING PROTEIN"/>
    <property type="match status" value="1"/>
</dbReference>
<reference evidence="1 2" key="1">
    <citation type="journal article" date="2018" name="Nat. Ecol. Evol.">
        <title>Pezizomycetes genomes reveal the molecular basis of ectomycorrhizal truffle lifestyle.</title>
        <authorList>
            <person name="Murat C."/>
            <person name="Payen T."/>
            <person name="Noel B."/>
            <person name="Kuo A."/>
            <person name="Morin E."/>
            <person name="Chen J."/>
            <person name="Kohler A."/>
            <person name="Krizsan K."/>
            <person name="Balestrini R."/>
            <person name="Da Silva C."/>
            <person name="Montanini B."/>
            <person name="Hainaut M."/>
            <person name="Levati E."/>
            <person name="Barry K.W."/>
            <person name="Belfiori B."/>
            <person name="Cichocki N."/>
            <person name="Clum A."/>
            <person name="Dockter R.B."/>
            <person name="Fauchery L."/>
            <person name="Guy J."/>
            <person name="Iotti M."/>
            <person name="Le Tacon F."/>
            <person name="Lindquist E.A."/>
            <person name="Lipzen A."/>
            <person name="Malagnac F."/>
            <person name="Mello A."/>
            <person name="Molinier V."/>
            <person name="Miyauchi S."/>
            <person name="Poulain J."/>
            <person name="Riccioni C."/>
            <person name="Rubini A."/>
            <person name="Sitrit Y."/>
            <person name="Splivallo R."/>
            <person name="Traeger S."/>
            <person name="Wang M."/>
            <person name="Zifcakova L."/>
            <person name="Wipf D."/>
            <person name="Zambonelli A."/>
            <person name="Paolocci F."/>
            <person name="Nowrousian M."/>
            <person name="Ottonello S."/>
            <person name="Baldrian P."/>
            <person name="Spatafora J.W."/>
            <person name="Henrissat B."/>
            <person name="Nagy L.G."/>
            <person name="Aury J.M."/>
            <person name="Wincker P."/>
            <person name="Grigoriev I.V."/>
            <person name="Bonfante P."/>
            <person name="Martin F.M."/>
        </authorList>
    </citation>
    <scope>NUCLEOTIDE SEQUENCE [LARGE SCALE GENOMIC DNA]</scope>
    <source>
        <strain evidence="1 2">120613-1</strain>
    </source>
</reference>
<dbReference type="Proteomes" id="UP000276215">
    <property type="component" value="Unassembled WGS sequence"/>
</dbReference>
<gene>
    <name evidence="1" type="ORF">L873DRAFT_1924692</name>
</gene>
<keyword evidence="2" id="KW-1185">Reference proteome</keyword>
<evidence type="ECO:0000313" key="1">
    <source>
        <dbReference type="EMBL" id="RPA96607.1"/>
    </source>
</evidence>
<organism evidence="1 2">
    <name type="scientific">Choiromyces venosus 120613-1</name>
    <dbReference type="NCBI Taxonomy" id="1336337"/>
    <lineage>
        <taxon>Eukaryota</taxon>
        <taxon>Fungi</taxon>
        <taxon>Dikarya</taxon>
        <taxon>Ascomycota</taxon>
        <taxon>Pezizomycotina</taxon>
        <taxon>Pezizomycetes</taxon>
        <taxon>Pezizales</taxon>
        <taxon>Tuberaceae</taxon>
        <taxon>Choiromyces</taxon>
    </lineage>
</organism>
<dbReference type="AlphaFoldDB" id="A0A3N4JH52"/>
<dbReference type="STRING" id="1336337.A0A3N4JH52"/>
<dbReference type="EMBL" id="ML120413">
    <property type="protein sequence ID" value="RPA96607.1"/>
    <property type="molecule type" value="Genomic_DNA"/>
</dbReference>
<sequence>MLKQFTEKVIPTFERSFPGCHGLFAFDNAKNYQKYALDALQSGNMNLTLGGKNTLPMRDGYFSKSNDPTIIYQKKMVLPNSQPKGLKIVLRECSLWPTNCMFLIQCSIPGDISVQTKPNSACRYASNLDCSARVLLSSQPDFQA</sequence>
<dbReference type="OrthoDB" id="5401962at2759"/>